<sequence>MTIGLDTKKISAFQIKAVPKWKALQLPAACFLQEGRVIPAHHASSSCGRDWRRNVVRNELLKVNGPLVIEFDHPDDSSSWHQGRVQNDRFYSASWPVIKSSPETE</sequence>
<gene>
    <name evidence="1" type="ORF">AV530_005854</name>
</gene>
<accession>A0A1V4JMU8</accession>
<proteinExistence type="predicted"/>
<evidence type="ECO:0000313" key="2">
    <source>
        <dbReference type="Proteomes" id="UP000190648"/>
    </source>
</evidence>
<reference evidence="1 2" key="1">
    <citation type="submission" date="2016-02" db="EMBL/GenBank/DDBJ databases">
        <title>Band-tailed pigeon sequencing and assembly.</title>
        <authorList>
            <person name="Soares A.E."/>
            <person name="Novak B.J."/>
            <person name="Rice E.S."/>
            <person name="O'Connell B."/>
            <person name="Chang D."/>
            <person name="Weber S."/>
            <person name="Shapiro B."/>
        </authorList>
    </citation>
    <scope>NUCLEOTIDE SEQUENCE [LARGE SCALE GENOMIC DNA]</scope>
    <source>
        <strain evidence="1">BTP2013</strain>
        <tissue evidence="1">Blood</tissue>
    </source>
</reference>
<comment type="caution">
    <text evidence="1">The sequence shown here is derived from an EMBL/GenBank/DDBJ whole genome shotgun (WGS) entry which is preliminary data.</text>
</comment>
<protein>
    <submittedName>
        <fullName evidence="1">Uncharacterized protein</fullName>
    </submittedName>
</protein>
<dbReference type="Proteomes" id="UP000190648">
    <property type="component" value="Unassembled WGS sequence"/>
</dbReference>
<name>A0A1V4JMU8_PATFA</name>
<dbReference type="AlphaFoldDB" id="A0A1V4JMU8"/>
<evidence type="ECO:0000313" key="1">
    <source>
        <dbReference type="EMBL" id="OPJ73522.1"/>
    </source>
</evidence>
<dbReference type="EMBL" id="LSYS01006902">
    <property type="protein sequence ID" value="OPJ73522.1"/>
    <property type="molecule type" value="Genomic_DNA"/>
</dbReference>
<organism evidence="1 2">
    <name type="scientific">Patagioenas fasciata monilis</name>
    <dbReference type="NCBI Taxonomy" id="372326"/>
    <lineage>
        <taxon>Eukaryota</taxon>
        <taxon>Metazoa</taxon>
        <taxon>Chordata</taxon>
        <taxon>Craniata</taxon>
        <taxon>Vertebrata</taxon>
        <taxon>Euteleostomi</taxon>
        <taxon>Archelosauria</taxon>
        <taxon>Archosauria</taxon>
        <taxon>Dinosauria</taxon>
        <taxon>Saurischia</taxon>
        <taxon>Theropoda</taxon>
        <taxon>Coelurosauria</taxon>
        <taxon>Aves</taxon>
        <taxon>Neognathae</taxon>
        <taxon>Neoaves</taxon>
        <taxon>Columbimorphae</taxon>
        <taxon>Columbiformes</taxon>
        <taxon>Columbidae</taxon>
        <taxon>Patagioenas</taxon>
    </lineage>
</organism>
<keyword evidence="2" id="KW-1185">Reference proteome</keyword>